<gene>
    <name evidence="1" type="ORF">FM101_08925</name>
</gene>
<accession>A0A1R4G9V8</accession>
<dbReference type="Proteomes" id="UP000195913">
    <property type="component" value="Unassembled WGS sequence"/>
</dbReference>
<organism evidence="1 2">
    <name type="scientific">Arthrobacter rhombi</name>
    <dbReference type="NCBI Taxonomy" id="71253"/>
    <lineage>
        <taxon>Bacteria</taxon>
        <taxon>Bacillati</taxon>
        <taxon>Actinomycetota</taxon>
        <taxon>Actinomycetes</taxon>
        <taxon>Micrococcales</taxon>
        <taxon>Micrococcaceae</taxon>
        <taxon>Arthrobacter</taxon>
    </lineage>
</organism>
<sequence length="52" mass="5559">MPSTLTGNPVVVLFARAATAFPAAPSLSRPLTHVSVEQMALKAADTLRWPLR</sequence>
<dbReference type="AlphaFoldDB" id="A0A1R4G9V8"/>
<reference evidence="1 2" key="1">
    <citation type="submission" date="2017-02" db="EMBL/GenBank/DDBJ databases">
        <authorList>
            <person name="Peterson S.W."/>
        </authorList>
    </citation>
    <scope>NUCLEOTIDE SEQUENCE [LARGE SCALE GENOMIC DNA]</scope>
    <source>
        <strain evidence="1 2">B Ar 00.02</strain>
    </source>
</reference>
<protein>
    <submittedName>
        <fullName evidence="1">Uncharacterized protein</fullName>
    </submittedName>
</protein>
<keyword evidence="2" id="KW-1185">Reference proteome</keyword>
<dbReference type="EMBL" id="FUHW01000032">
    <property type="protein sequence ID" value="SJM64959.1"/>
    <property type="molecule type" value="Genomic_DNA"/>
</dbReference>
<proteinExistence type="predicted"/>
<evidence type="ECO:0000313" key="2">
    <source>
        <dbReference type="Proteomes" id="UP000195913"/>
    </source>
</evidence>
<name>A0A1R4G9V8_9MICC</name>
<evidence type="ECO:0000313" key="1">
    <source>
        <dbReference type="EMBL" id="SJM64959.1"/>
    </source>
</evidence>